<dbReference type="InParanoid" id="A0A259U166"/>
<protein>
    <recommendedName>
        <fullName evidence="1">Secretion system C-terminal sorting domain-containing protein</fullName>
    </recommendedName>
</protein>
<dbReference type="Gene3D" id="2.60.40.4070">
    <property type="match status" value="1"/>
</dbReference>
<evidence type="ECO:0000313" key="2">
    <source>
        <dbReference type="EMBL" id="OZC03732.1"/>
    </source>
</evidence>
<dbReference type="EMBL" id="MQWB01000001">
    <property type="protein sequence ID" value="OZC03732.1"/>
    <property type="molecule type" value="Genomic_DNA"/>
</dbReference>
<proteinExistence type="predicted"/>
<dbReference type="Proteomes" id="UP000216446">
    <property type="component" value="Unassembled WGS sequence"/>
</dbReference>
<dbReference type="OrthoDB" id="1119542at2"/>
<dbReference type="NCBIfam" id="TIGR04183">
    <property type="entry name" value="Por_Secre_tail"/>
    <property type="match status" value="1"/>
</dbReference>
<name>A0A259U166_9BACT</name>
<dbReference type="Pfam" id="PF18962">
    <property type="entry name" value="Por_Secre_tail"/>
    <property type="match status" value="1"/>
</dbReference>
<accession>A0A259U166</accession>
<dbReference type="AlphaFoldDB" id="A0A259U166"/>
<comment type="caution">
    <text evidence="2">The sequence shown here is derived from an EMBL/GenBank/DDBJ whole genome shotgun (WGS) entry which is preliminary data.</text>
</comment>
<organism evidence="2 3">
    <name type="scientific">Rubricoccus marinus</name>
    <dbReference type="NCBI Taxonomy" id="716817"/>
    <lineage>
        <taxon>Bacteria</taxon>
        <taxon>Pseudomonadati</taxon>
        <taxon>Rhodothermota</taxon>
        <taxon>Rhodothermia</taxon>
        <taxon>Rhodothermales</taxon>
        <taxon>Rubricoccaceae</taxon>
        <taxon>Rubricoccus</taxon>
    </lineage>
</organism>
<keyword evidence="3" id="KW-1185">Reference proteome</keyword>
<dbReference type="InterPro" id="IPR026444">
    <property type="entry name" value="Secre_tail"/>
</dbReference>
<reference evidence="2 3" key="1">
    <citation type="submission" date="2016-11" db="EMBL/GenBank/DDBJ databases">
        <title>Study of marine rhodopsin-containing bacteria.</title>
        <authorList>
            <person name="Yoshizawa S."/>
            <person name="Kumagai Y."/>
            <person name="Kogure K."/>
        </authorList>
    </citation>
    <scope>NUCLEOTIDE SEQUENCE [LARGE SCALE GENOMIC DNA]</scope>
    <source>
        <strain evidence="2 3">SG-29</strain>
    </source>
</reference>
<dbReference type="RefSeq" id="WP_094549427.1">
    <property type="nucleotide sequence ID" value="NZ_MQWB01000001.1"/>
</dbReference>
<gene>
    <name evidence="2" type="ORF">BSZ36_12515</name>
</gene>
<evidence type="ECO:0000259" key="1">
    <source>
        <dbReference type="Pfam" id="PF18962"/>
    </source>
</evidence>
<sequence>MICAPALVREPGRFACAPEASGASIGVSPNPTSGATTVRLQLPSRQTDVRVSIFDARGREVTTLASDARESGAHVLAIDTSAWAAGVYIVRAEVGGVVASARFVVAQ</sequence>
<evidence type="ECO:0000313" key="3">
    <source>
        <dbReference type="Proteomes" id="UP000216446"/>
    </source>
</evidence>
<feature type="domain" description="Secretion system C-terminal sorting" evidence="1">
    <location>
        <begin position="28"/>
        <end position="104"/>
    </location>
</feature>